<dbReference type="PANTHER" id="PTHR11412:SF81">
    <property type="entry name" value="COMPLEMENT C3"/>
    <property type="match status" value="1"/>
</dbReference>
<dbReference type="InterPro" id="IPR011626">
    <property type="entry name" value="Alpha-macroglobulin_TED"/>
</dbReference>
<sequence>VLTEMDNVESICSTSKSGAKPNQKSTVKAKGAMVVSFPIVPLKIGEHQISIRSRVYGHTFGDGVQKTLRVVPEGVRDILSESRIVHVGSLCICRKFRDHILNLRGKNEISPDVVPNSDVLTFISVKGDEVAETMVNCLDAKSISHLIQVPSGCGEQNMIKMAPTTLTLIYLDSVQEWEKIGLNRREEAI</sequence>
<dbReference type="AlphaFoldDB" id="S4RR00"/>
<evidence type="ECO:0000256" key="1">
    <source>
        <dbReference type="ARBA" id="ARBA00023157"/>
    </source>
</evidence>
<reference evidence="3" key="2">
    <citation type="submission" date="2025-09" db="UniProtKB">
        <authorList>
            <consortium name="Ensembl"/>
        </authorList>
    </citation>
    <scope>IDENTIFICATION</scope>
</reference>
<dbReference type="Ensembl" id="ENSPMAT00000007670.1">
    <property type="protein sequence ID" value="ENSPMAP00000007636.1"/>
    <property type="gene ID" value="ENSPMAG00000006931.1"/>
</dbReference>
<dbReference type="InterPro" id="IPR050473">
    <property type="entry name" value="A2M/Complement_sys"/>
</dbReference>
<accession>S4RR00</accession>
<proteinExistence type="predicted"/>
<dbReference type="GeneTree" id="ENSGT00940000154063"/>
<dbReference type="STRING" id="7757.ENSPMAP00000007636"/>
<reference evidence="3" key="1">
    <citation type="submission" date="2025-08" db="UniProtKB">
        <authorList>
            <consortium name="Ensembl"/>
        </authorList>
    </citation>
    <scope>IDENTIFICATION</scope>
</reference>
<dbReference type="HOGENOM" id="CLU_1437607_0_0_1"/>
<organism evidence="3">
    <name type="scientific">Petromyzon marinus</name>
    <name type="common">Sea lamprey</name>
    <dbReference type="NCBI Taxonomy" id="7757"/>
    <lineage>
        <taxon>Eukaryota</taxon>
        <taxon>Metazoa</taxon>
        <taxon>Chordata</taxon>
        <taxon>Craniata</taxon>
        <taxon>Vertebrata</taxon>
        <taxon>Cyclostomata</taxon>
        <taxon>Hyperoartia</taxon>
        <taxon>Petromyzontiformes</taxon>
        <taxon>Petromyzontidae</taxon>
        <taxon>Petromyzon</taxon>
    </lineage>
</organism>
<feature type="domain" description="Alpha-macroglobulin-like TED" evidence="2">
    <location>
        <begin position="124"/>
        <end position="180"/>
    </location>
</feature>
<dbReference type="Pfam" id="PF07678">
    <property type="entry name" value="TED_complement"/>
    <property type="match status" value="1"/>
</dbReference>
<dbReference type="InterPro" id="IPR013783">
    <property type="entry name" value="Ig-like_fold"/>
</dbReference>
<evidence type="ECO:0000259" key="2">
    <source>
        <dbReference type="Pfam" id="PF07678"/>
    </source>
</evidence>
<keyword evidence="1" id="KW-1015">Disulfide bond</keyword>
<name>S4RR00_PETMA</name>
<protein>
    <recommendedName>
        <fullName evidence="2">Alpha-macroglobulin-like TED domain-containing protein</fullName>
    </recommendedName>
</protein>
<dbReference type="InterPro" id="IPR047565">
    <property type="entry name" value="Alpha-macroglob_thiol-ester_cl"/>
</dbReference>
<dbReference type="Gene3D" id="1.50.10.20">
    <property type="match status" value="1"/>
</dbReference>
<dbReference type="GO" id="GO:0005615">
    <property type="term" value="C:extracellular space"/>
    <property type="evidence" value="ECO:0007669"/>
    <property type="project" value="InterPro"/>
</dbReference>
<evidence type="ECO:0000313" key="3">
    <source>
        <dbReference type="Ensembl" id="ENSPMAP00000007636.1"/>
    </source>
</evidence>
<dbReference type="InterPro" id="IPR008930">
    <property type="entry name" value="Terpenoid_cyclase/PrenylTrfase"/>
</dbReference>
<dbReference type="PANTHER" id="PTHR11412">
    <property type="entry name" value="MACROGLOBULIN / COMPLEMENT"/>
    <property type="match status" value="1"/>
</dbReference>
<dbReference type="PROSITE" id="PS00477">
    <property type="entry name" value="ALPHA_2_MACROGLOBULIN"/>
    <property type="match status" value="1"/>
</dbReference>
<dbReference type="SUPFAM" id="SSF48239">
    <property type="entry name" value="Terpenoid cyclases/Protein prenyltransferases"/>
    <property type="match status" value="1"/>
</dbReference>
<dbReference type="Gene3D" id="2.60.120.1540">
    <property type="match status" value="1"/>
</dbReference>
<dbReference type="SMART" id="SM01419">
    <property type="entry name" value="Thiol-ester_cl"/>
    <property type="match status" value="1"/>
</dbReference>
<dbReference type="Gene3D" id="2.60.40.10">
    <property type="entry name" value="Immunoglobulins"/>
    <property type="match status" value="1"/>
</dbReference>
<dbReference type="InterPro" id="IPR019742">
    <property type="entry name" value="MacrogloblnA2_CS"/>
</dbReference>